<dbReference type="PANTHER" id="PTHR46268">
    <property type="entry name" value="STRESS RESPONSE PROTEIN NHAX"/>
    <property type="match status" value="1"/>
</dbReference>
<accession>A0ABN3K3S6</accession>
<feature type="domain" description="UspA" evidence="2">
    <location>
        <begin position="1"/>
        <end position="139"/>
    </location>
</feature>
<feature type="domain" description="UspA" evidence="2">
    <location>
        <begin position="149"/>
        <end position="278"/>
    </location>
</feature>
<comment type="similarity">
    <text evidence="1">Belongs to the universal stress protein A family.</text>
</comment>
<dbReference type="InterPro" id="IPR006015">
    <property type="entry name" value="Universal_stress_UspA"/>
</dbReference>
<dbReference type="Gene3D" id="3.40.50.620">
    <property type="entry name" value="HUPs"/>
    <property type="match status" value="2"/>
</dbReference>
<dbReference type="InterPro" id="IPR014729">
    <property type="entry name" value="Rossmann-like_a/b/a_fold"/>
</dbReference>
<evidence type="ECO:0000313" key="4">
    <source>
        <dbReference type="Proteomes" id="UP001501231"/>
    </source>
</evidence>
<dbReference type="PRINTS" id="PR01438">
    <property type="entry name" value="UNVRSLSTRESS"/>
</dbReference>
<reference evidence="3 4" key="1">
    <citation type="journal article" date="2019" name="Int. J. Syst. Evol. Microbiol.">
        <title>The Global Catalogue of Microorganisms (GCM) 10K type strain sequencing project: providing services to taxonomists for standard genome sequencing and annotation.</title>
        <authorList>
            <consortium name="The Broad Institute Genomics Platform"/>
            <consortium name="The Broad Institute Genome Sequencing Center for Infectious Disease"/>
            <person name="Wu L."/>
            <person name="Ma J."/>
        </authorList>
    </citation>
    <scope>NUCLEOTIDE SEQUENCE [LARGE SCALE GENOMIC DNA]</scope>
    <source>
        <strain evidence="3 4">JCM 3325</strain>
    </source>
</reference>
<dbReference type="RefSeq" id="WP_344595883.1">
    <property type="nucleotide sequence ID" value="NZ_BAAARW010000035.1"/>
</dbReference>
<keyword evidence="4" id="KW-1185">Reference proteome</keyword>
<comment type="caution">
    <text evidence="3">The sequence shown here is derived from an EMBL/GenBank/DDBJ whole genome shotgun (WGS) entry which is preliminary data.</text>
</comment>
<dbReference type="SUPFAM" id="SSF52402">
    <property type="entry name" value="Adenine nucleotide alpha hydrolases-like"/>
    <property type="match status" value="2"/>
</dbReference>
<evidence type="ECO:0000313" key="3">
    <source>
        <dbReference type="EMBL" id="GAA2448009.1"/>
    </source>
</evidence>
<dbReference type="InterPro" id="IPR006016">
    <property type="entry name" value="UspA"/>
</dbReference>
<dbReference type="Pfam" id="PF00582">
    <property type="entry name" value="Usp"/>
    <property type="match status" value="2"/>
</dbReference>
<protein>
    <submittedName>
        <fullName evidence="3">Universal stress protein</fullName>
    </submittedName>
</protein>
<name>A0ABN3K3S6_9ACTN</name>
<evidence type="ECO:0000256" key="1">
    <source>
        <dbReference type="ARBA" id="ARBA00008791"/>
    </source>
</evidence>
<evidence type="ECO:0000259" key="2">
    <source>
        <dbReference type="Pfam" id="PF00582"/>
    </source>
</evidence>
<gene>
    <name evidence="3" type="ORF">GCM10010191_76720</name>
</gene>
<sequence>MTDPIVVGTDGSPGADRAVRWAADEAALRGLPLRVVHSIDKGLYELPLFAPGQFARPVTAAGEELLAGAERLARERRPGIEITTELVAEATATALADRSRHAFEVVVGHRGRGGFASLLLGSTGLRLAGHAAAPVVIVRGDAEAADGEVVAGVDLVADPTRTLRYAFDAASVRGARVRVLHAWRLSGTTAPEVDVRDVEEKLRREIVRGLAPLRELYPDVEAVEEIVRDHPVSALCEASRRAALIVVGTHDHDWFDAPRLGSVSHGVIHHAHSPVAIMHMRLTNRVE</sequence>
<organism evidence="3 4">
    <name type="scientific">Actinomadura vinacea</name>
    <dbReference type="NCBI Taxonomy" id="115336"/>
    <lineage>
        <taxon>Bacteria</taxon>
        <taxon>Bacillati</taxon>
        <taxon>Actinomycetota</taxon>
        <taxon>Actinomycetes</taxon>
        <taxon>Streptosporangiales</taxon>
        <taxon>Thermomonosporaceae</taxon>
        <taxon>Actinomadura</taxon>
    </lineage>
</organism>
<dbReference type="PANTHER" id="PTHR46268:SF6">
    <property type="entry name" value="UNIVERSAL STRESS PROTEIN UP12"/>
    <property type="match status" value="1"/>
</dbReference>
<dbReference type="Proteomes" id="UP001501231">
    <property type="component" value="Unassembled WGS sequence"/>
</dbReference>
<proteinExistence type="inferred from homology"/>
<dbReference type="EMBL" id="BAAARW010000035">
    <property type="protein sequence ID" value="GAA2448009.1"/>
    <property type="molecule type" value="Genomic_DNA"/>
</dbReference>